<dbReference type="EMBL" id="JAAMPC010000009">
    <property type="protein sequence ID" value="KAG2291281.1"/>
    <property type="molecule type" value="Genomic_DNA"/>
</dbReference>
<dbReference type="OrthoDB" id="1113711at2759"/>
<dbReference type="AlphaFoldDB" id="A0A8X7RN12"/>
<comment type="caution">
    <text evidence="2">The sequence shown here is derived from an EMBL/GenBank/DDBJ whole genome shotgun (WGS) entry which is preliminary data.</text>
</comment>
<accession>A0A8X7RN12</accession>
<dbReference type="Proteomes" id="UP000886595">
    <property type="component" value="Unassembled WGS sequence"/>
</dbReference>
<evidence type="ECO:0000256" key="1">
    <source>
        <dbReference type="SAM" id="MobiDB-lite"/>
    </source>
</evidence>
<gene>
    <name evidence="2" type="ORF">Bca52824_037950</name>
</gene>
<sequence>MDAGDLHGSICDMEFIYNVECGQVCLTIDAWMTHKIPFSGPIVSLESRRLFASGPDGAYRRPEGSASRLGFLALLLLHLSVSPSICAASWAAVWRRGLLHCRGASSPVVSLFLWDFGEEGERVVLVASGSSGSSAVRCSGLGRHLARDDDSRLSLVRRARGLSLLVRCMLVDLITTTVGCVLEHTGGWCSGSVADSRPQIRNSCSDILSWFLSNVGSCYVLSKLEAYRLGLCPCSFFVIALASDGSNITNFSLSVPDSFGRVVVLVSLTATSSVRPSLTSQHLTGLFELMSCLKTSMSGESAVGESVSFAELEILKGKHETLLREHETSISTIELLEKKLKEALLVEQKGEYWEKKYLELLKKLETVENSIKDLMYSEVAGEDSGAAALGEDRKVVIVLSDDDEGDGSESSGGDSDSENQENLSFYL</sequence>
<protein>
    <submittedName>
        <fullName evidence="2">Uncharacterized protein</fullName>
    </submittedName>
</protein>
<evidence type="ECO:0000313" key="2">
    <source>
        <dbReference type="EMBL" id="KAG2291281.1"/>
    </source>
</evidence>
<evidence type="ECO:0000313" key="3">
    <source>
        <dbReference type="Proteomes" id="UP000886595"/>
    </source>
</evidence>
<reference evidence="2 3" key="1">
    <citation type="submission" date="2020-02" db="EMBL/GenBank/DDBJ databases">
        <authorList>
            <person name="Ma Q."/>
            <person name="Huang Y."/>
            <person name="Song X."/>
            <person name="Pei D."/>
        </authorList>
    </citation>
    <scope>NUCLEOTIDE SEQUENCE [LARGE SCALE GENOMIC DNA]</scope>
    <source>
        <strain evidence="2">Sxm20200214</strain>
        <tissue evidence="2">Leaf</tissue>
    </source>
</reference>
<name>A0A8X7RN12_BRACI</name>
<proteinExistence type="predicted"/>
<organism evidence="2 3">
    <name type="scientific">Brassica carinata</name>
    <name type="common">Ethiopian mustard</name>
    <name type="synonym">Abyssinian cabbage</name>
    <dbReference type="NCBI Taxonomy" id="52824"/>
    <lineage>
        <taxon>Eukaryota</taxon>
        <taxon>Viridiplantae</taxon>
        <taxon>Streptophyta</taxon>
        <taxon>Embryophyta</taxon>
        <taxon>Tracheophyta</taxon>
        <taxon>Spermatophyta</taxon>
        <taxon>Magnoliopsida</taxon>
        <taxon>eudicotyledons</taxon>
        <taxon>Gunneridae</taxon>
        <taxon>Pentapetalae</taxon>
        <taxon>rosids</taxon>
        <taxon>malvids</taxon>
        <taxon>Brassicales</taxon>
        <taxon>Brassicaceae</taxon>
        <taxon>Brassiceae</taxon>
        <taxon>Brassica</taxon>
    </lineage>
</organism>
<keyword evidence="3" id="KW-1185">Reference proteome</keyword>
<feature type="region of interest" description="Disordered" evidence="1">
    <location>
        <begin position="400"/>
        <end position="427"/>
    </location>
</feature>